<dbReference type="PANTHER" id="PTHR43667:SF2">
    <property type="entry name" value="FATTY ACID C-METHYL TRANSFERASE"/>
    <property type="match status" value="1"/>
</dbReference>
<dbReference type="EMBL" id="FMID01000004">
    <property type="protein sequence ID" value="SCL74255.1"/>
    <property type="molecule type" value="Genomic_DNA"/>
</dbReference>
<dbReference type="AlphaFoldDB" id="A0A1M4MH96"/>
<dbReference type="GO" id="GO:0102082">
    <property type="term" value="F:demethylrebeccamycin--D-glucose O-methyltransferase activity"/>
    <property type="evidence" value="ECO:0007669"/>
    <property type="project" value="UniProtKB-EC"/>
</dbReference>
<dbReference type="InterPro" id="IPR013216">
    <property type="entry name" value="Methyltransf_11"/>
</dbReference>
<reference evidence="2 3" key="1">
    <citation type="submission" date="2016-08" db="EMBL/GenBank/DDBJ databases">
        <authorList>
            <person name="Seilhamer J.J."/>
        </authorList>
    </citation>
    <scope>NUCLEOTIDE SEQUENCE [LARGE SCALE GENOMIC DNA]</scope>
    <source>
        <strain evidence="2">L21-II-0</strain>
    </source>
</reference>
<dbReference type="STRING" id="118126.L21_0123"/>
<proteinExistence type="predicted"/>
<name>A0A1M4MH96_9EURY</name>
<protein>
    <submittedName>
        <fullName evidence="2">Demethylrebeccamycin-D-glucose O-methyltransferase</fullName>
        <ecNumber evidence="2">2.1.1.164</ecNumber>
    </submittedName>
</protein>
<dbReference type="RefSeq" id="WP_074368572.1">
    <property type="nucleotide sequence ID" value="NZ_FMID01000004.1"/>
</dbReference>
<dbReference type="InterPro" id="IPR050723">
    <property type="entry name" value="CFA/CMAS"/>
</dbReference>
<keyword evidence="2" id="KW-0808">Transferase</keyword>
<keyword evidence="2" id="KW-0489">Methyltransferase</keyword>
<dbReference type="CDD" id="cd02440">
    <property type="entry name" value="AdoMet_MTases"/>
    <property type="match status" value="1"/>
</dbReference>
<evidence type="ECO:0000313" key="3">
    <source>
        <dbReference type="Proteomes" id="UP000184671"/>
    </source>
</evidence>
<dbReference type="Proteomes" id="UP000184671">
    <property type="component" value="Unassembled WGS sequence"/>
</dbReference>
<accession>A0A1M4MH96</accession>
<dbReference type="GO" id="GO:0032259">
    <property type="term" value="P:methylation"/>
    <property type="evidence" value="ECO:0007669"/>
    <property type="project" value="UniProtKB-KW"/>
</dbReference>
<sequence>MNEAPDPFWKTAGDARQYDEFTKTTFAAIYPVIAGQVLERTGISRGTCLDVGSGPAPLAIALALQSDLRVTALDSSSKMQSLAARNIHDRGLEGRVIPMLGDVHAIPADGETFDLVVSRGSYHFWVDLPGALREIHRVLKSGGMAYIGGGYGSLEARKSVLAGRKKRGIVDDPDNPSRPRFRKFRPGEIESSIEAVGIEDYRIISDDSGFWMVIRKSA</sequence>
<dbReference type="GO" id="GO:0008757">
    <property type="term" value="F:S-adenosylmethionine-dependent methyltransferase activity"/>
    <property type="evidence" value="ECO:0007669"/>
    <property type="project" value="InterPro"/>
</dbReference>
<evidence type="ECO:0000259" key="1">
    <source>
        <dbReference type="Pfam" id="PF08241"/>
    </source>
</evidence>
<dbReference type="Pfam" id="PF08241">
    <property type="entry name" value="Methyltransf_11"/>
    <property type="match status" value="1"/>
</dbReference>
<dbReference type="OrthoDB" id="1018at2157"/>
<evidence type="ECO:0000313" key="2">
    <source>
        <dbReference type="EMBL" id="SCL74255.1"/>
    </source>
</evidence>
<dbReference type="Gene3D" id="3.40.50.150">
    <property type="entry name" value="Vaccinia Virus protein VP39"/>
    <property type="match status" value="1"/>
</dbReference>
<feature type="domain" description="Methyltransferase type 11" evidence="1">
    <location>
        <begin position="49"/>
        <end position="147"/>
    </location>
</feature>
<dbReference type="EC" id="2.1.1.164" evidence="2"/>
<gene>
    <name evidence="2" type="primary">rebM_1</name>
    <name evidence="2" type="ORF">L21_0123</name>
</gene>
<dbReference type="PANTHER" id="PTHR43667">
    <property type="entry name" value="CYCLOPROPANE-FATTY-ACYL-PHOSPHOLIPID SYNTHASE"/>
    <property type="match status" value="1"/>
</dbReference>
<dbReference type="InterPro" id="IPR029063">
    <property type="entry name" value="SAM-dependent_MTases_sf"/>
</dbReference>
<dbReference type="SUPFAM" id="SSF53335">
    <property type="entry name" value="S-adenosyl-L-methionine-dependent methyltransferases"/>
    <property type="match status" value="1"/>
</dbReference>
<organism evidence="2 3">
    <name type="scientific">Methanoculleus chikugoensis</name>
    <dbReference type="NCBI Taxonomy" id="118126"/>
    <lineage>
        <taxon>Archaea</taxon>
        <taxon>Methanobacteriati</taxon>
        <taxon>Methanobacteriota</taxon>
        <taxon>Stenosarchaea group</taxon>
        <taxon>Methanomicrobia</taxon>
        <taxon>Methanomicrobiales</taxon>
        <taxon>Methanomicrobiaceae</taxon>
        <taxon>Methanoculleus</taxon>
    </lineage>
</organism>